<evidence type="ECO:0000313" key="3">
    <source>
        <dbReference type="EMBL" id="EOO00958.1"/>
    </source>
</evidence>
<sequence>MDYMAITTGCIALSNAISKTSGAIRAFIREVRESRSELDVISGELHSLDGVLDLLRDDAASFPPTLAHRTPVLLDRCVAIVNELGGYISTINAGGLSRHDKKFRWIATRKHMAKLQETLEVHKSSLGLALDVVGLTTPRNGKGAVSGKKEAPESLADDPDLKSDVLRIIGEMNRLTANIARDSQANGATFSLHNYLDAVQAYSVSLGVKFEADDGDGNASSVGDGPDSAIEMNEEVMFPVLPDTLPRDVTLSVEEIDELLDELKDTMPSRPPTPPPKARARANSTRSSVVSPIDYRLNTPESEVRDTRAGRLFGHVRNALSSASERTAAEPPPPIARHPPGLVRRGSRRLSFTLKSLPQWKSNGPAEEENPEPDTVFGVSLKKSMQIAKGTVKTRHTGSGSSARDFPLCVYKCYSFIKDEGVDAQDIFGEGGDPEALQKLKEMFSTGPKYGEDMDWSEFGVYEAADLILLYLAQLPKPIISESVAKRWISLSKQATMPGSHAIRLEQCIDFWEEALGGVRGPARSLFKLLLNLWGDIADAADRNDMTAERLAARVLNPLMHLPVGKYGTDYMLGLAFLIRKRSEYSMLLQGDTRKSNAAF</sequence>
<proteinExistence type="predicted"/>
<feature type="domain" description="Rho-GAP" evidence="2">
    <location>
        <begin position="379"/>
        <end position="586"/>
    </location>
</feature>
<dbReference type="Proteomes" id="UP000014074">
    <property type="component" value="Unassembled WGS sequence"/>
</dbReference>
<gene>
    <name evidence="3" type="ORF">UCRPA7_3512</name>
</gene>
<dbReference type="Pfam" id="PF00620">
    <property type="entry name" value="RhoGAP"/>
    <property type="match status" value="1"/>
</dbReference>
<dbReference type="PROSITE" id="PS50238">
    <property type="entry name" value="RHOGAP"/>
    <property type="match status" value="1"/>
</dbReference>
<reference evidence="4" key="1">
    <citation type="journal article" date="2013" name="Genome Announc.">
        <title>Draft genome sequence of the ascomycete Phaeoacremonium aleophilum strain UCR-PA7, a causal agent of the esca disease complex in grapevines.</title>
        <authorList>
            <person name="Blanco-Ulate B."/>
            <person name="Rolshausen P."/>
            <person name="Cantu D."/>
        </authorList>
    </citation>
    <scope>NUCLEOTIDE SEQUENCE [LARGE SCALE GENOMIC DNA]</scope>
    <source>
        <strain evidence="4">UCR-PA7</strain>
    </source>
</reference>
<organism evidence="3 4">
    <name type="scientific">Phaeoacremonium minimum (strain UCR-PA7)</name>
    <name type="common">Esca disease fungus</name>
    <name type="synonym">Togninia minima</name>
    <dbReference type="NCBI Taxonomy" id="1286976"/>
    <lineage>
        <taxon>Eukaryota</taxon>
        <taxon>Fungi</taxon>
        <taxon>Dikarya</taxon>
        <taxon>Ascomycota</taxon>
        <taxon>Pezizomycotina</taxon>
        <taxon>Sordariomycetes</taxon>
        <taxon>Sordariomycetidae</taxon>
        <taxon>Togniniales</taxon>
        <taxon>Togniniaceae</taxon>
        <taxon>Phaeoacremonium</taxon>
    </lineage>
</organism>
<dbReference type="GO" id="GO:0007165">
    <property type="term" value="P:signal transduction"/>
    <property type="evidence" value="ECO:0007669"/>
    <property type="project" value="InterPro"/>
</dbReference>
<dbReference type="InterPro" id="IPR000198">
    <property type="entry name" value="RhoGAP_dom"/>
</dbReference>
<dbReference type="SMART" id="SM00324">
    <property type="entry name" value="RhoGAP"/>
    <property type="match status" value="1"/>
</dbReference>
<dbReference type="AlphaFoldDB" id="R8BNH9"/>
<dbReference type="eggNOG" id="KOG2710">
    <property type="taxonomic scope" value="Eukaryota"/>
</dbReference>
<dbReference type="InterPro" id="IPR008936">
    <property type="entry name" value="Rho_GTPase_activation_prot"/>
</dbReference>
<protein>
    <submittedName>
        <fullName evidence="3">Putative group protein</fullName>
    </submittedName>
</protein>
<evidence type="ECO:0000256" key="1">
    <source>
        <dbReference type="SAM" id="MobiDB-lite"/>
    </source>
</evidence>
<dbReference type="HOGENOM" id="CLU_022891_0_0_1"/>
<dbReference type="OrthoDB" id="524326at2759"/>
<dbReference type="KEGG" id="tmn:UCRPA7_3512"/>
<dbReference type="GeneID" id="19323868"/>
<dbReference type="SUPFAM" id="SSF48350">
    <property type="entry name" value="GTPase activation domain, GAP"/>
    <property type="match status" value="1"/>
</dbReference>
<evidence type="ECO:0000313" key="4">
    <source>
        <dbReference type="Proteomes" id="UP000014074"/>
    </source>
</evidence>
<dbReference type="RefSeq" id="XP_007914316.1">
    <property type="nucleotide sequence ID" value="XM_007916125.1"/>
</dbReference>
<accession>R8BNH9</accession>
<name>R8BNH9_PHAM7</name>
<feature type="region of interest" description="Disordered" evidence="1">
    <location>
        <begin position="322"/>
        <end position="345"/>
    </location>
</feature>
<keyword evidence="4" id="KW-1185">Reference proteome</keyword>
<dbReference type="Gene3D" id="1.10.555.10">
    <property type="entry name" value="Rho GTPase activation protein"/>
    <property type="match status" value="1"/>
</dbReference>
<dbReference type="EMBL" id="KB933059">
    <property type="protein sequence ID" value="EOO00958.1"/>
    <property type="molecule type" value="Genomic_DNA"/>
</dbReference>
<evidence type="ECO:0000259" key="2">
    <source>
        <dbReference type="PROSITE" id="PS50238"/>
    </source>
</evidence>
<feature type="region of interest" description="Disordered" evidence="1">
    <location>
        <begin position="264"/>
        <end position="287"/>
    </location>
</feature>